<proteinExistence type="predicted"/>
<dbReference type="InterPro" id="IPR052739">
    <property type="entry name" value="FAAH2"/>
</dbReference>
<dbReference type="RefSeq" id="WP_219528984.1">
    <property type="nucleotide sequence ID" value="NZ_JAHKRM010000005.1"/>
</dbReference>
<evidence type="ECO:0000313" key="3">
    <source>
        <dbReference type="Proteomes" id="UP001597097"/>
    </source>
</evidence>
<dbReference type="PANTHER" id="PTHR43372">
    <property type="entry name" value="FATTY-ACID AMIDE HYDROLASE"/>
    <property type="match status" value="1"/>
</dbReference>
<dbReference type="EMBL" id="JBHUCM010000045">
    <property type="protein sequence ID" value="MFD1545019.1"/>
    <property type="molecule type" value="Genomic_DNA"/>
</dbReference>
<gene>
    <name evidence="2" type="ORF">ACFSJ0_48805</name>
</gene>
<keyword evidence="3" id="KW-1185">Reference proteome</keyword>
<evidence type="ECO:0000259" key="1">
    <source>
        <dbReference type="Pfam" id="PF01425"/>
    </source>
</evidence>
<reference evidence="3" key="1">
    <citation type="journal article" date="2019" name="Int. J. Syst. Evol. Microbiol.">
        <title>The Global Catalogue of Microorganisms (GCM) 10K type strain sequencing project: providing services to taxonomists for standard genome sequencing and annotation.</title>
        <authorList>
            <consortium name="The Broad Institute Genomics Platform"/>
            <consortium name="The Broad Institute Genome Sequencing Center for Infectious Disease"/>
            <person name="Wu L."/>
            <person name="Ma J."/>
        </authorList>
    </citation>
    <scope>NUCLEOTIDE SEQUENCE [LARGE SCALE GENOMIC DNA]</scope>
    <source>
        <strain evidence="3">CGMCC 1.15399</strain>
    </source>
</reference>
<evidence type="ECO:0000313" key="2">
    <source>
        <dbReference type="EMBL" id="MFD1545019.1"/>
    </source>
</evidence>
<organism evidence="2 3">
    <name type="scientific">Nonomuraea guangzhouensis</name>
    <dbReference type="NCBI Taxonomy" id="1291555"/>
    <lineage>
        <taxon>Bacteria</taxon>
        <taxon>Bacillati</taxon>
        <taxon>Actinomycetota</taxon>
        <taxon>Actinomycetes</taxon>
        <taxon>Streptosporangiales</taxon>
        <taxon>Streptosporangiaceae</taxon>
        <taxon>Nonomuraea</taxon>
    </lineage>
</organism>
<accession>A0ABW4GRL0</accession>
<feature type="domain" description="Amidase" evidence="1">
    <location>
        <begin position="343"/>
        <end position="427"/>
    </location>
</feature>
<comment type="caution">
    <text evidence="2">The sequence shown here is derived from an EMBL/GenBank/DDBJ whole genome shotgun (WGS) entry which is preliminary data.</text>
</comment>
<protein>
    <submittedName>
        <fullName evidence="2">Amidase family protein</fullName>
    </submittedName>
</protein>
<dbReference type="Pfam" id="PF01425">
    <property type="entry name" value="Amidase"/>
    <property type="match status" value="2"/>
</dbReference>
<sequence>MFYSATEAAELIRRKEISSRELTESLFARINAVNPELNAVVQLRRAQALQEAAAADQAMARGDELGPLHGVPITIKDCFNVAGSPTTWGNPAFTGHVADTDATVVRRLKEGGAIVVGKTNVPFMLADYTHTANDLYGLTRNPWDTTRTPGGSSGGAAAALAAGLTFLDYGTDLVGSIRIPASFCGVYGLKPSTGIVPLTGFQPPGPPAPPSDMTYMSAAGPLSRSAGDLRTALAVTAGPEGQAAKAYSWRPAPPRHTQLKEFRVGFVLDHDQGPVSSEVSAQLSDTVDALSRAGATLVEGWPKGIDPVRSAESFGFHVGLYFAFIEGGQDGGRDFAPLSAAIEHETRRMAARQAWNDHFADVDVFLCPTTATPAIRPGDGTDVERMPFWITHASLPGLPAVDAPIGITPGGLPLSAQIVGPLYEDDTAITFAELLSEIAGGYTQPPPDSDLR</sequence>
<name>A0ABW4GRL0_9ACTN</name>
<dbReference type="InterPro" id="IPR023631">
    <property type="entry name" value="Amidase_dom"/>
</dbReference>
<dbReference type="Proteomes" id="UP001597097">
    <property type="component" value="Unassembled WGS sequence"/>
</dbReference>
<feature type="domain" description="Amidase" evidence="1">
    <location>
        <begin position="21"/>
        <end position="302"/>
    </location>
</feature>
<dbReference type="PANTHER" id="PTHR43372:SF4">
    <property type="entry name" value="FATTY-ACID AMIDE HYDROLASE 2"/>
    <property type="match status" value="1"/>
</dbReference>